<evidence type="ECO:0000256" key="5">
    <source>
        <dbReference type="ARBA" id="ARBA00025466"/>
    </source>
</evidence>
<evidence type="ECO:0000259" key="6">
    <source>
        <dbReference type="Pfam" id="PF13873"/>
    </source>
</evidence>
<comment type="subunit">
    <text evidence="1">Self-associates forming complexes of several hundred monomers.</text>
</comment>
<keyword evidence="4" id="KW-0804">Transcription</keyword>
<proteinExistence type="predicted"/>
<evidence type="ECO:0000256" key="3">
    <source>
        <dbReference type="ARBA" id="ARBA00023015"/>
    </source>
</evidence>
<accession>A0A8S0ZP14</accession>
<protein>
    <recommendedName>
        <fullName evidence="2">Regulatory protein zeste</fullName>
    </recommendedName>
</protein>
<dbReference type="Pfam" id="PF13873">
    <property type="entry name" value="Myb_DNA-bind_5"/>
    <property type="match status" value="1"/>
</dbReference>
<gene>
    <name evidence="7" type="ORF">APLA_LOCUS6575</name>
</gene>
<evidence type="ECO:0000256" key="4">
    <source>
        <dbReference type="ARBA" id="ARBA00023163"/>
    </source>
</evidence>
<organism evidence="7 8">
    <name type="scientific">Arctia plantaginis</name>
    <name type="common">Wood tiger moth</name>
    <name type="synonym">Phalaena plantaginis</name>
    <dbReference type="NCBI Taxonomy" id="874455"/>
    <lineage>
        <taxon>Eukaryota</taxon>
        <taxon>Metazoa</taxon>
        <taxon>Ecdysozoa</taxon>
        <taxon>Arthropoda</taxon>
        <taxon>Hexapoda</taxon>
        <taxon>Insecta</taxon>
        <taxon>Pterygota</taxon>
        <taxon>Neoptera</taxon>
        <taxon>Endopterygota</taxon>
        <taxon>Lepidoptera</taxon>
        <taxon>Glossata</taxon>
        <taxon>Ditrysia</taxon>
        <taxon>Noctuoidea</taxon>
        <taxon>Erebidae</taxon>
        <taxon>Arctiinae</taxon>
        <taxon>Arctia</taxon>
    </lineage>
</organism>
<reference evidence="7 8" key="1">
    <citation type="submission" date="2020-04" db="EMBL/GenBank/DDBJ databases">
        <authorList>
            <person name="Wallbank WR R."/>
            <person name="Pardo Diaz C."/>
            <person name="Kozak K."/>
            <person name="Martin S."/>
            <person name="Jiggins C."/>
            <person name="Moest M."/>
            <person name="Warren A I."/>
            <person name="Byers J.R.P. K."/>
            <person name="Montejo-Kovacevich G."/>
            <person name="Yen C E."/>
        </authorList>
    </citation>
    <scope>NUCLEOTIDE SEQUENCE [LARGE SCALE GENOMIC DNA]</scope>
</reference>
<dbReference type="OrthoDB" id="5917255at2759"/>
<dbReference type="InterPro" id="IPR028002">
    <property type="entry name" value="Myb_DNA-bind_5"/>
</dbReference>
<comment type="caution">
    <text evidence="7">The sequence shown here is derived from an EMBL/GenBank/DDBJ whole genome shotgun (WGS) entry which is preliminary data.</text>
</comment>
<comment type="function">
    <text evidence="5">Involved in transvection phenomena (= synapsis-dependent gene expression), where the synaptic pairing of chromosomes carrying genes with which zeste interacts influences the expression of these genes. Zeste binds to DNA and stimulates transcription from a nearby promoter.</text>
</comment>
<name>A0A8S0ZP14_ARCPL</name>
<evidence type="ECO:0000256" key="2">
    <source>
        <dbReference type="ARBA" id="ARBA00016807"/>
    </source>
</evidence>
<feature type="domain" description="Myb/SANT-like DNA-binding" evidence="6">
    <location>
        <begin position="11"/>
        <end position="81"/>
    </location>
</feature>
<dbReference type="AlphaFoldDB" id="A0A8S0ZP14"/>
<keyword evidence="3" id="KW-0805">Transcription regulation</keyword>
<evidence type="ECO:0000313" key="8">
    <source>
        <dbReference type="Proteomes" id="UP000494256"/>
    </source>
</evidence>
<evidence type="ECO:0000256" key="1">
    <source>
        <dbReference type="ARBA" id="ARBA00011764"/>
    </source>
</evidence>
<dbReference type="EMBL" id="CADEBD010000294">
    <property type="protein sequence ID" value="CAB3234361.1"/>
    <property type="molecule type" value="Genomic_DNA"/>
</dbReference>
<evidence type="ECO:0000313" key="7">
    <source>
        <dbReference type="EMBL" id="CAB3234361.1"/>
    </source>
</evidence>
<dbReference type="Proteomes" id="UP000494256">
    <property type="component" value="Unassembled WGS sequence"/>
</dbReference>
<sequence length="240" mass="28192">MNNRKRCVYPTAKQKKKLLEFMTKYPDLALGKLTPTFKYNDAQKLWVIVANECNAIPGSRKTWRQWRKTWQDIKSKTKKRHENGFSRSLFNLTDAEQQAIGIKLETSTSQDQESTEFVNSDALDLESAQGSFIIEDESNVSYYEVLESPTVEEEVEGERYTNKVENNIREDQNFKENNDNVKHSNTCVFNCNLLAKHEKRKLEIKEDYINFRKDYLKQKLQLMKEQTNALKMIAKELSNK</sequence>